<dbReference type="SMART" id="SM00119">
    <property type="entry name" value="HECTc"/>
    <property type="match status" value="1"/>
</dbReference>
<organism evidence="9 10">
    <name type="scientific">Paramuricea clavata</name>
    <name type="common">Red gorgonian</name>
    <name type="synonym">Violescent sea-whip</name>
    <dbReference type="NCBI Taxonomy" id="317549"/>
    <lineage>
        <taxon>Eukaryota</taxon>
        <taxon>Metazoa</taxon>
        <taxon>Cnidaria</taxon>
        <taxon>Anthozoa</taxon>
        <taxon>Octocorallia</taxon>
        <taxon>Malacalcyonacea</taxon>
        <taxon>Plexauridae</taxon>
        <taxon>Paramuricea</taxon>
    </lineage>
</organism>
<dbReference type="SUPFAM" id="SSF56204">
    <property type="entry name" value="Hect, E3 ligase catalytic domain"/>
    <property type="match status" value="1"/>
</dbReference>
<evidence type="ECO:0000313" key="9">
    <source>
        <dbReference type="EMBL" id="CAB3979238.1"/>
    </source>
</evidence>
<dbReference type="GO" id="GO:0016567">
    <property type="term" value="P:protein ubiquitination"/>
    <property type="evidence" value="ECO:0007669"/>
    <property type="project" value="TreeGrafter"/>
</dbReference>
<comment type="caution">
    <text evidence="9">The sequence shown here is derived from an EMBL/GenBank/DDBJ whole genome shotgun (WGS) entry which is preliminary data.</text>
</comment>
<feature type="active site" description="Glycyl thioester intermediate" evidence="6">
    <location>
        <position position="650"/>
    </location>
</feature>
<keyword evidence="4" id="KW-0808">Transferase</keyword>
<sequence length="683" mass="76120">MFCANCGKSCVSNAKYCHNCGSKVSESNAKEVSTPKENGESSGGDAKVTETTSRRMSFAQFRAYKEEDRAKHFTKKNGKRFKLDIKGKASSKVLTCKIQIGIMTNKDGGLRVKRGNSATLPLSVAANISYDDLLTKAAEKHHRFNKDLIKNEEKKFYCLLYADKTKAESLPGSDEPFTLQRYKEEIGKPYSKIVLYLCRWAEYYSARLNELYSSGNENSDADESVEKQVENKDSSQTPVHAEGLQEEPLESHIEIEETGGEASTSTDAMYASWLLDDTTEYTCVSSGSETEEKIFEEPAAAVENKKKSLYQILQDLSTVINQDNICKFNISRNHIWEGSVRALTRKSFSPQNKVSVKFCDDIGRPEGAIDQGGPKREFFTLVLEWIVNSQIFCGTEKNKFLSCNATCHLNDHYFYAGQIIAMSLVHGGPAIRCFSPGLYHSLVHGVRSASVDISDVYDPDLRNYLLALINCQSVPDAQTCLTQPSFQTVLDLAGTLKQVKSLDDIQMIANETARWFLLGRVCSSLERLKDGLNVLGVLGAVFENPDIFRPAFCYVPQPLTVDLLSSLFTNTTRSELGSNAHAKESLILSFWNDYLQDVEEHTVDVSFRDIMFFSTGCKDVPPLGLDMSLAFLHKPEGNGLLSKFPKANTCSCKLSLPTVHTTYDEFKDAITFALLNTKGFDEP</sequence>
<dbReference type="Gene3D" id="3.30.2410.10">
    <property type="entry name" value="Hect, E3 ligase catalytic domain"/>
    <property type="match status" value="1"/>
</dbReference>
<keyword evidence="10" id="KW-1185">Reference proteome</keyword>
<evidence type="ECO:0000256" key="4">
    <source>
        <dbReference type="ARBA" id="ARBA00022679"/>
    </source>
</evidence>
<reference evidence="9" key="1">
    <citation type="submission" date="2020-04" db="EMBL/GenBank/DDBJ databases">
        <authorList>
            <person name="Alioto T."/>
            <person name="Alioto T."/>
            <person name="Gomez Garrido J."/>
        </authorList>
    </citation>
    <scope>NUCLEOTIDE SEQUENCE</scope>
    <source>
        <strain evidence="9">A484AB</strain>
    </source>
</reference>
<feature type="domain" description="HECT" evidence="8">
    <location>
        <begin position="341"/>
        <end position="388"/>
    </location>
</feature>
<evidence type="ECO:0000256" key="1">
    <source>
        <dbReference type="ARBA" id="ARBA00000885"/>
    </source>
</evidence>
<evidence type="ECO:0000256" key="5">
    <source>
        <dbReference type="ARBA" id="ARBA00022786"/>
    </source>
</evidence>
<dbReference type="Proteomes" id="UP001152795">
    <property type="component" value="Unassembled WGS sequence"/>
</dbReference>
<comment type="catalytic activity">
    <reaction evidence="1">
        <text>S-ubiquitinyl-[E2 ubiquitin-conjugating enzyme]-L-cysteine + [acceptor protein]-L-lysine = [E2 ubiquitin-conjugating enzyme]-L-cysteine + N(6)-ubiquitinyl-[acceptor protein]-L-lysine.</text>
        <dbReference type="EC" id="2.3.2.26"/>
    </reaction>
</comment>
<dbReference type="AlphaFoldDB" id="A0A7D9D7U6"/>
<dbReference type="GO" id="GO:0016874">
    <property type="term" value="F:ligase activity"/>
    <property type="evidence" value="ECO:0007669"/>
    <property type="project" value="UniProtKB-KW"/>
</dbReference>
<keyword evidence="5 6" id="KW-0833">Ubl conjugation pathway</keyword>
<dbReference type="GO" id="GO:0006511">
    <property type="term" value="P:ubiquitin-dependent protein catabolic process"/>
    <property type="evidence" value="ECO:0007669"/>
    <property type="project" value="TreeGrafter"/>
</dbReference>
<evidence type="ECO:0000259" key="8">
    <source>
        <dbReference type="PROSITE" id="PS50237"/>
    </source>
</evidence>
<keyword evidence="9" id="KW-0436">Ligase</keyword>
<comment type="pathway">
    <text evidence="2">Protein modification; protein ubiquitination.</text>
</comment>
<feature type="compositionally biased region" description="Basic and acidic residues" evidence="7">
    <location>
        <begin position="224"/>
        <end position="233"/>
    </location>
</feature>
<dbReference type="EMBL" id="CACRXK020000179">
    <property type="protein sequence ID" value="CAB3979238.1"/>
    <property type="molecule type" value="Genomic_DNA"/>
</dbReference>
<comment type="caution">
    <text evidence="6">Lacks conserved residue(s) required for the propagation of feature annotation.</text>
</comment>
<dbReference type="GO" id="GO:0061630">
    <property type="term" value="F:ubiquitin protein ligase activity"/>
    <property type="evidence" value="ECO:0007669"/>
    <property type="project" value="UniProtKB-EC"/>
</dbReference>
<dbReference type="Pfam" id="PF00632">
    <property type="entry name" value="HECT"/>
    <property type="match status" value="1"/>
</dbReference>
<evidence type="ECO:0000313" key="10">
    <source>
        <dbReference type="Proteomes" id="UP001152795"/>
    </source>
</evidence>
<dbReference type="Gene3D" id="3.90.1750.10">
    <property type="entry name" value="Hect, E3 ligase catalytic domains"/>
    <property type="match status" value="1"/>
</dbReference>
<feature type="domain" description="HECT" evidence="8">
    <location>
        <begin position="608"/>
        <end position="683"/>
    </location>
</feature>
<evidence type="ECO:0000256" key="3">
    <source>
        <dbReference type="ARBA" id="ARBA00012485"/>
    </source>
</evidence>
<evidence type="ECO:0000256" key="2">
    <source>
        <dbReference type="ARBA" id="ARBA00004906"/>
    </source>
</evidence>
<evidence type="ECO:0000256" key="6">
    <source>
        <dbReference type="PROSITE-ProRule" id="PRU00104"/>
    </source>
</evidence>
<protein>
    <recommendedName>
        <fullName evidence="3">HECT-type E3 ubiquitin transferase</fullName>
        <ecNumber evidence="3">2.3.2.26</ecNumber>
    </recommendedName>
</protein>
<dbReference type="OrthoDB" id="2384350at2759"/>
<dbReference type="InterPro" id="IPR000569">
    <property type="entry name" value="HECT_dom"/>
</dbReference>
<dbReference type="InterPro" id="IPR035983">
    <property type="entry name" value="Hect_E3_ubiquitin_ligase"/>
</dbReference>
<dbReference type="InterPro" id="IPR050409">
    <property type="entry name" value="E3_ubiq-protein_ligase"/>
</dbReference>
<feature type="region of interest" description="Disordered" evidence="7">
    <location>
        <begin position="214"/>
        <end position="250"/>
    </location>
</feature>
<proteinExistence type="predicted"/>
<feature type="region of interest" description="Disordered" evidence="7">
    <location>
        <begin position="28"/>
        <end position="49"/>
    </location>
</feature>
<dbReference type="PANTHER" id="PTHR11254:SF440">
    <property type="entry name" value="E3 UBIQUITIN-PROTEIN LIGASE NEDD-4"/>
    <property type="match status" value="1"/>
</dbReference>
<dbReference type="EC" id="2.3.2.26" evidence="3"/>
<accession>A0A7D9D7U6</accession>
<name>A0A7D9D7U6_PARCT</name>
<dbReference type="PANTHER" id="PTHR11254">
    <property type="entry name" value="HECT DOMAIN UBIQUITIN-PROTEIN LIGASE"/>
    <property type="match status" value="1"/>
</dbReference>
<evidence type="ECO:0000256" key="7">
    <source>
        <dbReference type="SAM" id="MobiDB-lite"/>
    </source>
</evidence>
<dbReference type="GO" id="GO:0005737">
    <property type="term" value="C:cytoplasm"/>
    <property type="evidence" value="ECO:0007669"/>
    <property type="project" value="TreeGrafter"/>
</dbReference>
<gene>
    <name evidence="9" type="ORF">PACLA_8A050941</name>
</gene>
<dbReference type="PROSITE" id="PS50237">
    <property type="entry name" value="HECT"/>
    <property type="match status" value="2"/>
</dbReference>